<accession>A0A2X3MLW2</accession>
<evidence type="ECO:0000256" key="4">
    <source>
        <dbReference type="ARBA" id="ARBA00022777"/>
    </source>
</evidence>
<comment type="similarity">
    <text evidence="1">Belongs to the carbohydrate kinase PfkB family.</text>
</comment>
<protein>
    <submittedName>
        <fullName evidence="8">1-phosphofructokinase</fullName>
        <ecNumber evidence="8">2.7.1.56</ecNumber>
    </submittedName>
</protein>
<keyword evidence="5" id="KW-0067">ATP-binding</keyword>
<dbReference type="PANTHER" id="PTHR46566">
    <property type="entry name" value="1-PHOSPHOFRUCTOKINASE-RELATED"/>
    <property type="match status" value="1"/>
</dbReference>
<dbReference type="RefSeq" id="WP_122031533.1">
    <property type="nucleotide sequence ID" value="NZ_LS483254.1"/>
</dbReference>
<dbReference type="PIRSF" id="PIRSF000535">
    <property type="entry name" value="1PFK/6PFK/LacC"/>
    <property type="match status" value="1"/>
</dbReference>
<dbReference type="InterPro" id="IPR011611">
    <property type="entry name" value="PfkB_dom"/>
</dbReference>
<sequence>MILTVTLNPTLDKFYWVDKLPLSLDQPEEAILIRSEKSHMFAGGKGINVSTFLAGEGVETVALGFLAGHTGQIILQDLLSRGVTVNFVWMPGESRTNVTVIAKGQEYHPLLIHEEGPPVPEEAMRIFLRKYERMVRRAEYVVLGGALPPGCPPDCYRTLVQLAHRAGARVVVHAGGEALQRTIAEGPFLVKPDVRTELELQGMPVRSAEEIIHAGKKVIEQGVEACLISHRITGDILVTRDGVWEFEARVPLTTFKNLVGADDALVGGLLAALLRGEPLVEAARYGMAAAVASAGVEEKLCLDPGAIRRELDHVGVRRRGEG</sequence>
<dbReference type="GO" id="GO:0008662">
    <property type="term" value="F:1-phosphofructokinase activity"/>
    <property type="evidence" value="ECO:0007669"/>
    <property type="project" value="UniProtKB-EC"/>
</dbReference>
<dbReference type="OrthoDB" id="9801219at2"/>
<evidence type="ECO:0000256" key="1">
    <source>
        <dbReference type="ARBA" id="ARBA00010688"/>
    </source>
</evidence>
<evidence type="ECO:0000313" key="9">
    <source>
        <dbReference type="Proteomes" id="UP000249818"/>
    </source>
</evidence>
<dbReference type="InterPro" id="IPR017583">
    <property type="entry name" value="Tagatose/fructose_Pkinase"/>
</dbReference>
<gene>
    <name evidence="8" type="primary">fruB</name>
    <name evidence="8" type="ORF">BARAN1_1101</name>
</gene>
<reference evidence="9" key="1">
    <citation type="submission" date="2018-05" db="EMBL/GenBank/DDBJ databases">
        <authorList>
            <person name="Hao L."/>
        </authorList>
    </citation>
    <scope>NUCLEOTIDE SEQUENCE [LARGE SCALE GENOMIC DNA]</scope>
</reference>
<keyword evidence="4 8" id="KW-0418">Kinase</keyword>
<evidence type="ECO:0000256" key="6">
    <source>
        <dbReference type="PIRNR" id="PIRNR000535"/>
    </source>
</evidence>
<dbReference type="EMBL" id="LS483254">
    <property type="protein sequence ID" value="SQD93125.1"/>
    <property type="molecule type" value="Genomic_DNA"/>
</dbReference>
<dbReference type="Gene3D" id="3.40.1190.20">
    <property type="match status" value="1"/>
</dbReference>
<dbReference type="Pfam" id="PF00294">
    <property type="entry name" value="PfkB"/>
    <property type="match status" value="1"/>
</dbReference>
<keyword evidence="3" id="KW-0547">Nucleotide-binding</keyword>
<keyword evidence="2 6" id="KW-0808">Transferase</keyword>
<dbReference type="EC" id="2.7.1.56" evidence="8"/>
<feature type="domain" description="Carbohydrate kinase PfkB" evidence="7">
    <location>
        <begin position="30"/>
        <end position="294"/>
    </location>
</feature>
<evidence type="ECO:0000256" key="2">
    <source>
        <dbReference type="ARBA" id="ARBA00022679"/>
    </source>
</evidence>
<dbReference type="AlphaFoldDB" id="A0A2X3MLW2"/>
<dbReference type="NCBIfam" id="TIGR03168">
    <property type="entry name" value="1-PFK"/>
    <property type="match status" value="1"/>
</dbReference>
<evidence type="ECO:0000256" key="5">
    <source>
        <dbReference type="ARBA" id="ARBA00022840"/>
    </source>
</evidence>
<evidence type="ECO:0000313" key="8">
    <source>
        <dbReference type="EMBL" id="SQD93125.1"/>
    </source>
</evidence>
<dbReference type="Proteomes" id="UP000249818">
    <property type="component" value="Chromosome BARAN1"/>
</dbReference>
<name>A0A2X3MLW2_9BACT</name>
<organism evidence="8 9">
    <name type="scientific">Candidatus Bipolaricaulis anaerobius</name>
    <dbReference type="NCBI Taxonomy" id="2026885"/>
    <lineage>
        <taxon>Bacteria</taxon>
        <taxon>Candidatus Bipolaricaulota</taxon>
        <taxon>Candidatus Bipolaricaulia</taxon>
        <taxon>Candidatus Bipolaricaulales</taxon>
        <taxon>Candidatus Bipolaricaulaceae</taxon>
        <taxon>Candidatus Bipolaricaulis</taxon>
    </lineage>
</organism>
<proteinExistence type="inferred from homology"/>
<dbReference type="KEGG" id="bana:BARAN1_1101"/>
<dbReference type="PANTHER" id="PTHR46566:SF2">
    <property type="entry name" value="ATP-DEPENDENT 6-PHOSPHOFRUCTOKINASE ISOZYME 2"/>
    <property type="match status" value="1"/>
</dbReference>
<dbReference type="InterPro" id="IPR029056">
    <property type="entry name" value="Ribokinase-like"/>
</dbReference>
<evidence type="ECO:0000256" key="3">
    <source>
        <dbReference type="ARBA" id="ARBA00022741"/>
    </source>
</evidence>
<dbReference type="SUPFAM" id="SSF53613">
    <property type="entry name" value="Ribokinase-like"/>
    <property type="match status" value="1"/>
</dbReference>
<dbReference type="GO" id="GO:0005829">
    <property type="term" value="C:cytosol"/>
    <property type="evidence" value="ECO:0007669"/>
    <property type="project" value="TreeGrafter"/>
</dbReference>
<evidence type="ECO:0000259" key="7">
    <source>
        <dbReference type="Pfam" id="PF00294"/>
    </source>
</evidence>
<dbReference type="CDD" id="cd01164">
    <property type="entry name" value="FruK_PfkB_like"/>
    <property type="match status" value="1"/>
</dbReference>
<dbReference type="GO" id="GO:0005524">
    <property type="term" value="F:ATP binding"/>
    <property type="evidence" value="ECO:0007669"/>
    <property type="project" value="UniProtKB-KW"/>
</dbReference>
<keyword evidence="9" id="KW-1185">Reference proteome</keyword>